<dbReference type="AlphaFoldDB" id="A0AAD6GHQ2"/>
<comment type="caution">
    <text evidence="2">The sequence shown here is derived from an EMBL/GenBank/DDBJ whole genome shotgun (WGS) entry which is preliminary data.</text>
</comment>
<sequence length="228" mass="25520">MTFPAALGRLSSTSVHIQMVPSPRRIGETRQILAALQKFGEVTTFRNLKYDISNKSTNKHRPIVAIFESPDAAQRAIASSPLTVTLDKSSTSQPSQPSQPSESKLPTKQYKNHDPIFDNIATGTIKCTIEPSRHNHENAIRRNQYFSAFYPDKEDPIYKDMNSPQTGVPLKALGDVLQSRKDRLPYTPARISGTRRALGAESIMGIWREARDSHEEPPESDQEGIHRV</sequence>
<reference evidence="2 3" key="1">
    <citation type="journal article" date="2023" name="IMA Fungus">
        <title>Comparative genomic study of the Penicillium genus elucidates a diverse pangenome and 15 lateral gene transfer events.</title>
        <authorList>
            <person name="Petersen C."/>
            <person name="Sorensen T."/>
            <person name="Nielsen M.R."/>
            <person name="Sondergaard T.E."/>
            <person name="Sorensen J.L."/>
            <person name="Fitzpatrick D.A."/>
            <person name="Frisvad J.C."/>
            <person name="Nielsen K.L."/>
        </authorList>
    </citation>
    <scope>NUCLEOTIDE SEQUENCE [LARGE SCALE GENOMIC DNA]</scope>
    <source>
        <strain evidence="2 3">IBT 35679</strain>
    </source>
</reference>
<protein>
    <submittedName>
        <fullName evidence="2">Uncharacterized protein</fullName>
    </submittedName>
</protein>
<gene>
    <name evidence="2" type="ORF">N7494_003328</name>
</gene>
<dbReference type="Proteomes" id="UP001220324">
    <property type="component" value="Unassembled WGS sequence"/>
</dbReference>
<organism evidence="2 3">
    <name type="scientific">Penicillium frequentans</name>
    <dbReference type="NCBI Taxonomy" id="3151616"/>
    <lineage>
        <taxon>Eukaryota</taxon>
        <taxon>Fungi</taxon>
        <taxon>Dikarya</taxon>
        <taxon>Ascomycota</taxon>
        <taxon>Pezizomycotina</taxon>
        <taxon>Eurotiomycetes</taxon>
        <taxon>Eurotiomycetidae</taxon>
        <taxon>Eurotiales</taxon>
        <taxon>Aspergillaceae</taxon>
        <taxon>Penicillium</taxon>
    </lineage>
</organism>
<proteinExistence type="predicted"/>
<feature type="compositionally biased region" description="Low complexity" evidence="1">
    <location>
        <begin position="89"/>
        <end position="103"/>
    </location>
</feature>
<feature type="region of interest" description="Disordered" evidence="1">
    <location>
        <begin position="208"/>
        <end position="228"/>
    </location>
</feature>
<name>A0AAD6GHQ2_9EURO</name>
<feature type="region of interest" description="Disordered" evidence="1">
    <location>
        <begin position="84"/>
        <end position="111"/>
    </location>
</feature>
<evidence type="ECO:0000313" key="3">
    <source>
        <dbReference type="Proteomes" id="UP001220324"/>
    </source>
</evidence>
<evidence type="ECO:0000313" key="2">
    <source>
        <dbReference type="EMBL" id="KAJ5545743.1"/>
    </source>
</evidence>
<evidence type="ECO:0000256" key="1">
    <source>
        <dbReference type="SAM" id="MobiDB-lite"/>
    </source>
</evidence>
<keyword evidence="3" id="KW-1185">Reference proteome</keyword>
<accession>A0AAD6GHQ2</accession>
<dbReference type="EMBL" id="JAQIZZ010000003">
    <property type="protein sequence ID" value="KAJ5545743.1"/>
    <property type="molecule type" value="Genomic_DNA"/>
</dbReference>